<evidence type="ECO:0000256" key="8">
    <source>
        <dbReference type="ARBA" id="ARBA00023002"/>
    </source>
</evidence>
<proteinExistence type="inferred from homology"/>
<evidence type="ECO:0000256" key="11">
    <source>
        <dbReference type="ARBA" id="ARBA00023098"/>
    </source>
</evidence>
<evidence type="ECO:0000313" key="14">
    <source>
        <dbReference type="Proteomes" id="UP000236370"/>
    </source>
</evidence>
<dbReference type="Proteomes" id="UP000236370">
    <property type="component" value="Unassembled WGS sequence"/>
</dbReference>
<name>A0A2J8KUS2_PANTR</name>
<comment type="cofactor">
    <cofactor evidence="1">
        <name>heme</name>
        <dbReference type="ChEBI" id="CHEBI:30413"/>
    </cofactor>
</comment>
<comment type="subcellular location">
    <subcellularLocation>
        <location evidence="3">Endoplasmic reticulum membrane</location>
        <topology evidence="3">Peripheral membrane protein</topology>
    </subcellularLocation>
    <subcellularLocation>
        <location evidence="2">Microsome membrane</location>
        <topology evidence="2">Peripheral membrane protein</topology>
    </subcellularLocation>
</comment>
<keyword evidence="11" id="KW-0443">Lipid metabolism</keyword>
<evidence type="ECO:0000256" key="9">
    <source>
        <dbReference type="ARBA" id="ARBA00023004"/>
    </source>
</evidence>
<evidence type="ECO:0000256" key="3">
    <source>
        <dbReference type="ARBA" id="ARBA00004406"/>
    </source>
</evidence>
<evidence type="ECO:0000256" key="2">
    <source>
        <dbReference type="ARBA" id="ARBA00004174"/>
    </source>
</evidence>
<comment type="caution">
    <text evidence="13">The sequence shown here is derived from an EMBL/GenBank/DDBJ whole genome shotgun (WGS) entry which is preliminary data.</text>
</comment>
<comment type="similarity">
    <text evidence="4">Belongs to the cytochrome P450 family.</text>
</comment>
<dbReference type="Gene3D" id="1.10.630.10">
    <property type="entry name" value="Cytochrome P450"/>
    <property type="match status" value="1"/>
</dbReference>
<dbReference type="InterPro" id="IPR001128">
    <property type="entry name" value="Cyt_P450"/>
</dbReference>
<accession>A0A2J8KUS2</accession>
<evidence type="ECO:0000256" key="5">
    <source>
        <dbReference type="ARBA" id="ARBA00022723"/>
    </source>
</evidence>
<evidence type="ECO:0000313" key="13">
    <source>
        <dbReference type="EMBL" id="PNI38753.1"/>
    </source>
</evidence>
<dbReference type="AlphaFoldDB" id="A0A2J8KUS2"/>
<dbReference type="GO" id="GO:0005506">
    <property type="term" value="F:iron ion binding"/>
    <property type="evidence" value="ECO:0007669"/>
    <property type="project" value="InterPro"/>
</dbReference>
<keyword evidence="5" id="KW-0479">Metal-binding</keyword>
<dbReference type="GO" id="GO:0016705">
    <property type="term" value="F:oxidoreductase activity, acting on paired donors, with incorporation or reduction of molecular oxygen"/>
    <property type="evidence" value="ECO:0007669"/>
    <property type="project" value="InterPro"/>
</dbReference>
<dbReference type="GO" id="GO:0005789">
    <property type="term" value="C:endoplasmic reticulum membrane"/>
    <property type="evidence" value="ECO:0007669"/>
    <property type="project" value="UniProtKB-SubCell"/>
</dbReference>
<organism evidence="13 14">
    <name type="scientific">Pan troglodytes</name>
    <name type="common">Chimpanzee</name>
    <dbReference type="NCBI Taxonomy" id="9598"/>
    <lineage>
        <taxon>Eukaryota</taxon>
        <taxon>Metazoa</taxon>
        <taxon>Chordata</taxon>
        <taxon>Craniata</taxon>
        <taxon>Vertebrata</taxon>
        <taxon>Euteleostomi</taxon>
        <taxon>Mammalia</taxon>
        <taxon>Eutheria</taxon>
        <taxon>Euarchontoglires</taxon>
        <taxon>Primates</taxon>
        <taxon>Haplorrhini</taxon>
        <taxon>Catarrhini</taxon>
        <taxon>Hominidae</taxon>
        <taxon>Pan</taxon>
    </lineage>
</organism>
<evidence type="ECO:0000256" key="10">
    <source>
        <dbReference type="ARBA" id="ARBA00023033"/>
    </source>
</evidence>
<keyword evidence="12" id="KW-0472">Membrane</keyword>
<sequence>MKNKICVLVCVSVFGGERGQVTVPRVGVRRPSLAGPLHKCILRETRVWLPQGSGFQSSRREKYGNVFKTHLLGRPLIRVTGAENVRKILMGEHHLVSTEWPRSTRMLLGPNTVSNSIGDIHRNKRKVFSKIFSHEALESYLPKIQLVIQDTLRAWSSHPEAINVYQEAQKLT</sequence>
<dbReference type="SUPFAM" id="SSF48264">
    <property type="entry name" value="Cytochrome P450"/>
    <property type="match status" value="1"/>
</dbReference>
<protein>
    <submittedName>
        <fullName evidence="13">CYP26B1 isoform 5</fullName>
    </submittedName>
</protein>
<dbReference type="Pfam" id="PF00067">
    <property type="entry name" value="p450"/>
    <property type="match status" value="1"/>
</dbReference>
<keyword evidence="8" id="KW-0560">Oxidoreductase</keyword>
<reference evidence="13 14" key="1">
    <citation type="submission" date="2017-12" db="EMBL/GenBank/DDBJ databases">
        <title>High-resolution comparative analysis of great ape genomes.</title>
        <authorList>
            <person name="Pollen A."/>
            <person name="Hastie A."/>
            <person name="Hormozdiari F."/>
            <person name="Dougherty M."/>
            <person name="Liu R."/>
            <person name="Chaisson M."/>
            <person name="Hoppe E."/>
            <person name="Hill C."/>
            <person name="Pang A."/>
            <person name="Hillier L."/>
            <person name="Baker C."/>
            <person name="Armstrong J."/>
            <person name="Shendure J."/>
            <person name="Paten B."/>
            <person name="Wilson R."/>
            <person name="Chao H."/>
            <person name="Schneider V."/>
            <person name="Ventura M."/>
            <person name="Kronenberg Z."/>
            <person name="Murali S."/>
            <person name="Gordon D."/>
            <person name="Cantsilieris S."/>
            <person name="Munson K."/>
            <person name="Nelson B."/>
            <person name="Raja A."/>
            <person name="Underwood J."/>
            <person name="Diekhans M."/>
            <person name="Fiddes I."/>
            <person name="Haussler D."/>
            <person name="Eichler E."/>
        </authorList>
    </citation>
    <scope>NUCLEOTIDE SEQUENCE [LARGE SCALE GENOMIC DNA]</scope>
    <source>
        <strain evidence="13">Yerkes chimp pedigree #C0471</strain>
    </source>
</reference>
<evidence type="ECO:0000256" key="1">
    <source>
        <dbReference type="ARBA" id="ARBA00001971"/>
    </source>
</evidence>
<keyword evidence="10" id="KW-0503">Monooxygenase</keyword>
<dbReference type="GO" id="GO:0006629">
    <property type="term" value="P:lipid metabolic process"/>
    <property type="evidence" value="ECO:0007669"/>
    <property type="project" value="UniProtKB-KW"/>
</dbReference>
<evidence type="ECO:0000256" key="7">
    <source>
        <dbReference type="ARBA" id="ARBA00022848"/>
    </source>
</evidence>
<feature type="non-terminal residue" evidence="13">
    <location>
        <position position="172"/>
    </location>
</feature>
<keyword evidence="6" id="KW-0256">Endoplasmic reticulum</keyword>
<keyword evidence="7" id="KW-0492">Microsome</keyword>
<evidence type="ECO:0000256" key="6">
    <source>
        <dbReference type="ARBA" id="ARBA00022824"/>
    </source>
</evidence>
<gene>
    <name evidence="13" type="ORF">CK820_G0035621</name>
</gene>
<evidence type="ECO:0000256" key="12">
    <source>
        <dbReference type="ARBA" id="ARBA00023136"/>
    </source>
</evidence>
<dbReference type="GO" id="GO:0004497">
    <property type="term" value="F:monooxygenase activity"/>
    <property type="evidence" value="ECO:0007669"/>
    <property type="project" value="UniProtKB-KW"/>
</dbReference>
<keyword evidence="9" id="KW-0408">Iron</keyword>
<dbReference type="GO" id="GO:0020037">
    <property type="term" value="F:heme binding"/>
    <property type="evidence" value="ECO:0007669"/>
    <property type="project" value="InterPro"/>
</dbReference>
<dbReference type="EMBL" id="NBAG03000335">
    <property type="protein sequence ID" value="PNI38753.1"/>
    <property type="molecule type" value="Genomic_DNA"/>
</dbReference>
<evidence type="ECO:0000256" key="4">
    <source>
        <dbReference type="ARBA" id="ARBA00010617"/>
    </source>
</evidence>
<dbReference type="PANTHER" id="PTHR24286">
    <property type="entry name" value="CYTOCHROME P450 26"/>
    <property type="match status" value="1"/>
</dbReference>
<dbReference type="InterPro" id="IPR036396">
    <property type="entry name" value="Cyt_P450_sf"/>
</dbReference>
<dbReference type="PANTHER" id="PTHR24286:SF177">
    <property type="entry name" value="CYTOCHROME P450 26B1"/>
    <property type="match status" value="1"/>
</dbReference>